<dbReference type="STRING" id="100816.A0A175WA71"/>
<name>A0A175WA71_9PEZI</name>
<sequence length="539" mass="60103">MSEVTIQALHELNNELQNGEVVFRGTTEYEAAVWIGNLLYRMISPLAIVVVKSVEEIQKTISFAKAHELQLTVKNGGHSYAAYCLNKDGIVLDISLLRKVTIDTENMTVTMQGGAIWKDCPTVGVSGFTLGGGLSPFSRSYGLGVDSVLEMTIVTASGDIVTVKHNDTDQDKKDLFWALRGGGGGNFGVTVSIVSKLHKLRDRQGAVVCGSLSWQISRPEKRRDFLRMMEAFNKTEWPPELSVDALWRSDNGGDLVGDMTILYNGPMAGCLPLIAPLLACAPDINLREMKWMDWIQMEMQTGFGIRSKIYHHHSSFIFPHGAINDGFVNTVLTLLEEAKKILSDRTLFPGLADGDGSSRHGVHFLWDHMGGETATKSPTDTAFFWRKGEYAANIKFSWSHPSQTEVMMRFEQKCKHMLSPYTVQGKAAYLNYIDDTQANWQESYYGDNYKRLVDIKKKWDPGCFWRFHQSIGSEGQYVVADLETETRELAVSGVPADGGIPKRWREFSVKNPLTIQSAGGDVNNILLANLVTRREEGNI</sequence>
<dbReference type="InterPro" id="IPR016169">
    <property type="entry name" value="FAD-bd_PCMH_sub2"/>
</dbReference>
<evidence type="ECO:0000259" key="6">
    <source>
        <dbReference type="PROSITE" id="PS51387"/>
    </source>
</evidence>
<keyword evidence="3" id="KW-0285">Flavoprotein</keyword>
<reference evidence="7 8" key="1">
    <citation type="journal article" date="2016" name="Genome Announc.">
        <title>Genome Sequence of Madurella mycetomatis mm55, Isolated from a Human Mycetoma Case in Sudan.</title>
        <authorList>
            <person name="Smit S."/>
            <person name="Derks M.F."/>
            <person name="Bervoets S."/>
            <person name="Fahal A."/>
            <person name="van Leeuwen W."/>
            <person name="van Belkum A."/>
            <person name="van de Sande W.W."/>
        </authorList>
    </citation>
    <scope>NUCLEOTIDE SEQUENCE [LARGE SCALE GENOMIC DNA]</scope>
    <source>
        <strain evidence="8">mm55</strain>
    </source>
</reference>
<dbReference type="AlphaFoldDB" id="A0A175WA71"/>
<dbReference type="VEuPathDB" id="FungiDB:MMYC01_203398"/>
<dbReference type="GO" id="GO:0016491">
    <property type="term" value="F:oxidoreductase activity"/>
    <property type="evidence" value="ECO:0007669"/>
    <property type="project" value="UniProtKB-KW"/>
</dbReference>
<comment type="similarity">
    <text evidence="2">Belongs to the oxygen-dependent FAD-linked oxidoreductase family.</text>
</comment>
<dbReference type="InterPro" id="IPR006094">
    <property type="entry name" value="Oxid_FAD_bind_N"/>
</dbReference>
<evidence type="ECO:0000313" key="7">
    <source>
        <dbReference type="EMBL" id="KXX80636.1"/>
    </source>
</evidence>
<dbReference type="Proteomes" id="UP000078237">
    <property type="component" value="Unassembled WGS sequence"/>
</dbReference>
<evidence type="ECO:0000256" key="4">
    <source>
        <dbReference type="ARBA" id="ARBA00022827"/>
    </source>
</evidence>
<dbReference type="Gene3D" id="3.40.462.20">
    <property type="match status" value="1"/>
</dbReference>
<proteinExistence type="inferred from homology"/>
<evidence type="ECO:0000256" key="5">
    <source>
        <dbReference type="ARBA" id="ARBA00023002"/>
    </source>
</evidence>
<evidence type="ECO:0000313" key="8">
    <source>
        <dbReference type="Proteomes" id="UP000078237"/>
    </source>
</evidence>
<dbReference type="PANTHER" id="PTHR42973:SF39">
    <property type="entry name" value="FAD-BINDING PCMH-TYPE DOMAIN-CONTAINING PROTEIN"/>
    <property type="match status" value="1"/>
</dbReference>
<dbReference type="InterPro" id="IPR016166">
    <property type="entry name" value="FAD-bd_PCMH"/>
</dbReference>
<evidence type="ECO:0000256" key="1">
    <source>
        <dbReference type="ARBA" id="ARBA00001974"/>
    </source>
</evidence>
<protein>
    <submittedName>
        <fullName evidence="7">FAD-linked oxidoreductase YvdP</fullName>
    </submittedName>
</protein>
<dbReference type="Pfam" id="PF01565">
    <property type="entry name" value="FAD_binding_4"/>
    <property type="match status" value="1"/>
</dbReference>
<dbReference type="EMBL" id="LCTW02000054">
    <property type="protein sequence ID" value="KXX80636.1"/>
    <property type="molecule type" value="Genomic_DNA"/>
</dbReference>
<dbReference type="PROSITE" id="PS51387">
    <property type="entry name" value="FAD_PCMH"/>
    <property type="match status" value="1"/>
</dbReference>
<dbReference type="GO" id="GO:0071949">
    <property type="term" value="F:FAD binding"/>
    <property type="evidence" value="ECO:0007669"/>
    <property type="project" value="InterPro"/>
</dbReference>
<dbReference type="OrthoDB" id="407275at2759"/>
<dbReference type="Gene3D" id="3.30.465.10">
    <property type="match status" value="1"/>
</dbReference>
<evidence type="ECO:0000256" key="3">
    <source>
        <dbReference type="ARBA" id="ARBA00022630"/>
    </source>
</evidence>
<dbReference type="SUPFAM" id="SSF56176">
    <property type="entry name" value="FAD-binding/transporter-associated domain-like"/>
    <property type="match status" value="1"/>
</dbReference>
<gene>
    <name evidence="7" type="ORF">MMYC01_203398</name>
</gene>
<organism evidence="7 8">
    <name type="scientific">Madurella mycetomatis</name>
    <dbReference type="NCBI Taxonomy" id="100816"/>
    <lineage>
        <taxon>Eukaryota</taxon>
        <taxon>Fungi</taxon>
        <taxon>Dikarya</taxon>
        <taxon>Ascomycota</taxon>
        <taxon>Pezizomycotina</taxon>
        <taxon>Sordariomycetes</taxon>
        <taxon>Sordariomycetidae</taxon>
        <taxon>Sordariales</taxon>
        <taxon>Sordariales incertae sedis</taxon>
        <taxon>Madurella</taxon>
    </lineage>
</organism>
<dbReference type="InterPro" id="IPR036318">
    <property type="entry name" value="FAD-bd_PCMH-like_sf"/>
</dbReference>
<dbReference type="InterPro" id="IPR016167">
    <property type="entry name" value="FAD-bd_PCMH_sub1"/>
</dbReference>
<dbReference type="InterPro" id="IPR012951">
    <property type="entry name" value="BBE"/>
</dbReference>
<dbReference type="PANTHER" id="PTHR42973">
    <property type="entry name" value="BINDING OXIDOREDUCTASE, PUTATIVE (AFU_ORTHOLOGUE AFUA_1G17690)-RELATED"/>
    <property type="match status" value="1"/>
</dbReference>
<dbReference type="InterPro" id="IPR050416">
    <property type="entry name" value="FAD-linked_Oxidoreductase"/>
</dbReference>
<accession>A0A175WA71</accession>
<keyword evidence="8" id="KW-1185">Reference proteome</keyword>
<dbReference type="Gene3D" id="3.30.43.10">
    <property type="entry name" value="Uridine Diphospho-n-acetylenolpyruvylglucosamine Reductase, domain 2"/>
    <property type="match status" value="1"/>
</dbReference>
<keyword evidence="5" id="KW-0560">Oxidoreductase</keyword>
<feature type="domain" description="FAD-binding PCMH-type" evidence="6">
    <location>
        <begin position="41"/>
        <end position="200"/>
    </location>
</feature>
<evidence type="ECO:0000256" key="2">
    <source>
        <dbReference type="ARBA" id="ARBA00005466"/>
    </source>
</evidence>
<dbReference type="Pfam" id="PF08031">
    <property type="entry name" value="BBE"/>
    <property type="match status" value="1"/>
</dbReference>
<comment type="cofactor">
    <cofactor evidence="1">
        <name>FAD</name>
        <dbReference type="ChEBI" id="CHEBI:57692"/>
    </cofactor>
</comment>
<keyword evidence="4" id="KW-0274">FAD</keyword>
<comment type="caution">
    <text evidence="7">The sequence shown here is derived from an EMBL/GenBank/DDBJ whole genome shotgun (WGS) entry which is preliminary data.</text>
</comment>